<feature type="transmembrane region" description="Helical" evidence="4">
    <location>
        <begin position="131"/>
        <end position="153"/>
    </location>
</feature>
<dbReference type="InterPro" id="IPR018062">
    <property type="entry name" value="HTH_AraC-typ_CS"/>
</dbReference>
<feature type="transmembrane region" description="Helical" evidence="4">
    <location>
        <begin position="106"/>
        <end position="125"/>
    </location>
</feature>
<evidence type="ECO:0000259" key="5">
    <source>
        <dbReference type="PROSITE" id="PS01124"/>
    </source>
</evidence>
<dbReference type="InterPro" id="IPR009057">
    <property type="entry name" value="Homeodomain-like_sf"/>
</dbReference>
<dbReference type="InterPro" id="IPR020449">
    <property type="entry name" value="Tscrpt_reg_AraC-type_HTH"/>
</dbReference>
<keyword evidence="4" id="KW-0472">Membrane</keyword>
<dbReference type="Proteomes" id="UP000263900">
    <property type="component" value="Chromosome"/>
</dbReference>
<evidence type="ECO:0000313" key="7">
    <source>
        <dbReference type="Proteomes" id="UP000263900"/>
    </source>
</evidence>
<dbReference type="SMART" id="SM00342">
    <property type="entry name" value="HTH_ARAC"/>
    <property type="match status" value="1"/>
</dbReference>
<dbReference type="Pfam" id="PF12833">
    <property type="entry name" value="HTH_18"/>
    <property type="match status" value="1"/>
</dbReference>
<keyword evidence="2" id="KW-0238">DNA-binding</keyword>
<dbReference type="PANTHER" id="PTHR43280:SF29">
    <property type="entry name" value="ARAC-FAMILY TRANSCRIPTIONAL REGULATOR"/>
    <property type="match status" value="1"/>
</dbReference>
<feature type="transmembrane region" description="Helical" evidence="4">
    <location>
        <begin position="174"/>
        <end position="199"/>
    </location>
</feature>
<dbReference type="GO" id="GO:0003700">
    <property type="term" value="F:DNA-binding transcription factor activity"/>
    <property type="evidence" value="ECO:0007669"/>
    <property type="project" value="InterPro"/>
</dbReference>
<dbReference type="PROSITE" id="PS01124">
    <property type="entry name" value="HTH_ARAC_FAMILY_2"/>
    <property type="match status" value="1"/>
</dbReference>
<dbReference type="PANTHER" id="PTHR43280">
    <property type="entry name" value="ARAC-FAMILY TRANSCRIPTIONAL REGULATOR"/>
    <property type="match status" value="1"/>
</dbReference>
<reference evidence="6 7" key="1">
    <citation type="submission" date="2018-09" db="EMBL/GenBank/DDBJ databases">
        <title>Genome sequencing of strain 6GH32-13.</title>
        <authorList>
            <person name="Weon H.-Y."/>
            <person name="Heo J."/>
            <person name="Kwon S.-W."/>
        </authorList>
    </citation>
    <scope>NUCLEOTIDE SEQUENCE [LARGE SCALE GENOMIC DNA]</scope>
    <source>
        <strain evidence="6 7">5GH32-13</strain>
    </source>
</reference>
<dbReference type="AlphaFoldDB" id="A0A3B7MUU1"/>
<dbReference type="Gene3D" id="1.10.10.60">
    <property type="entry name" value="Homeodomain-like"/>
    <property type="match status" value="2"/>
</dbReference>
<evidence type="ECO:0000256" key="3">
    <source>
        <dbReference type="ARBA" id="ARBA00023163"/>
    </source>
</evidence>
<feature type="domain" description="HTH araC/xylS-type" evidence="5">
    <location>
        <begin position="263"/>
        <end position="365"/>
    </location>
</feature>
<name>A0A3B7MUU1_9BACT</name>
<gene>
    <name evidence="6" type="ORF">D3H65_29415</name>
</gene>
<sequence>MSESMAQLPGLFIFLFLMAGTQGIILSVVLWRHKSNRLQNQLLAWLVLMFSISLFFFILTNISAYYDHPLYPGVTAGWIVGTAAANFLLMYLRACFGLPAMPRRAVLYWLPTAFFIVLMVARYMIGPGVAANFIAYGWVGLGYVVGMTAWCYYKFHLYASRGTVVQSSRKTKRYLRWILLFFATYSVVQITGFTLYHYIPSVVSLYVSVLVKLLTTIGIYAIAYLNVQYAHQVAPVMMAMPVEPAEKYKFSSLDEDTALLIREQLLALVERDKIYLQRDLMQKDVADKLGTSVHYLSQVLNERMEVSFPDFVNRLRIEEAKRMLSAGDDSKIESIALDTGFNNKVSFNKSFKKFTGLTPSQYKMQAQKLSDRV</sequence>
<protein>
    <submittedName>
        <fullName evidence="6">AraC family transcriptional regulator</fullName>
    </submittedName>
</protein>
<dbReference type="GO" id="GO:0043565">
    <property type="term" value="F:sequence-specific DNA binding"/>
    <property type="evidence" value="ECO:0007669"/>
    <property type="project" value="InterPro"/>
</dbReference>
<keyword evidence="4" id="KW-1133">Transmembrane helix</keyword>
<proteinExistence type="predicted"/>
<feature type="transmembrane region" description="Helical" evidence="4">
    <location>
        <begin position="12"/>
        <end position="31"/>
    </location>
</feature>
<dbReference type="OrthoDB" id="9779074at2"/>
<keyword evidence="3" id="KW-0804">Transcription</keyword>
<organism evidence="6 7">
    <name type="scientific">Paraflavitalea soli</name>
    <dbReference type="NCBI Taxonomy" id="2315862"/>
    <lineage>
        <taxon>Bacteria</taxon>
        <taxon>Pseudomonadati</taxon>
        <taxon>Bacteroidota</taxon>
        <taxon>Chitinophagia</taxon>
        <taxon>Chitinophagales</taxon>
        <taxon>Chitinophagaceae</taxon>
        <taxon>Paraflavitalea</taxon>
    </lineage>
</organism>
<accession>A0A3B7MUU1</accession>
<dbReference type="RefSeq" id="WP_119053731.1">
    <property type="nucleotide sequence ID" value="NZ_CP032157.1"/>
</dbReference>
<feature type="transmembrane region" description="Helical" evidence="4">
    <location>
        <begin position="205"/>
        <end position="227"/>
    </location>
</feature>
<keyword evidence="7" id="KW-1185">Reference proteome</keyword>
<evidence type="ECO:0000256" key="1">
    <source>
        <dbReference type="ARBA" id="ARBA00023015"/>
    </source>
</evidence>
<evidence type="ECO:0000256" key="2">
    <source>
        <dbReference type="ARBA" id="ARBA00023125"/>
    </source>
</evidence>
<dbReference type="SUPFAM" id="SSF46689">
    <property type="entry name" value="Homeodomain-like"/>
    <property type="match status" value="1"/>
</dbReference>
<dbReference type="PRINTS" id="PR00032">
    <property type="entry name" value="HTHARAC"/>
</dbReference>
<evidence type="ECO:0000313" key="6">
    <source>
        <dbReference type="EMBL" id="AXY77858.1"/>
    </source>
</evidence>
<keyword evidence="1" id="KW-0805">Transcription regulation</keyword>
<feature type="transmembrane region" description="Helical" evidence="4">
    <location>
        <begin position="43"/>
        <end position="64"/>
    </location>
</feature>
<keyword evidence="4" id="KW-0812">Transmembrane</keyword>
<evidence type="ECO:0000256" key="4">
    <source>
        <dbReference type="SAM" id="Phobius"/>
    </source>
</evidence>
<dbReference type="KEGG" id="pseg:D3H65_29415"/>
<dbReference type="PROSITE" id="PS00041">
    <property type="entry name" value="HTH_ARAC_FAMILY_1"/>
    <property type="match status" value="1"/>
</dbReference>
<dbReference type="InterPro" id="IPR018060">
    <property type="entry name" value="HTH_AraC"/>
</dbReference>
<feature type="transmembrane region" description="Helical" evidence="4">
    <location>
        <begin position="70"/>
        <end position="94"/>
    </location>
</feature>
<dbReference type="EMBL" id="CP032157">
    <property type="protein sequence ID" value="AXY77858.1"/>
    <property type="molecule type" value="Genomic_DNA"/>
</dbReference>